<gene>
    <name evidence="1" type="primary">POLAR_0</name>
    <name evidence="1" type="ORF">CK203_005034</name>
</gene>
<dbReference type="PANTHER" id="PTHR33476">
    <property type="entry name" value="EMB|CAB62613.1"/>
    <property type="match status" value="1"/>
</dbReference>
<dbReference type="InterPro" id="IPR040348">
    <property type="entry name" value="POLAR-like"/>
</dbReference>
<dbReference type="GO" id="GO:0008356">
    <property type="term" value="P:asymmetric cell division"/>
    <property type="evidence" value="ECO:0007669"/>
    <property type="project" value="InterPro"/>
</dbReference>
<dbReference type="Proteomes" id="UP000288805">
    <property type="component" value="Unassembled WGS sequence"/>
</dbReference>
<evidence type="ECO:0000313" key="1">
    <source>
        <dbReference type="EMBL" id="RVX19711.1"/>
    </source>
</evidence>
<comment type="caution">
    <text evidence="1">The sequence shown here is derived from an EMBL/GenBank/DDBJ whole genome shotgun (WGS) entry which is preliminary data.</text>
</comment>
<name>A0A438KET6_VITVI</name>
<dbReference type="EMBL" id="QGNW01000008">
    <property type="protein sequence ID" value="RVX19711.1"/>
    <property type="molecule type" value="Genomic_DNA"/>
</dbReference>
<sequence>MMSNKSSTCHEPRQEEFAGEMDQLATELETELELLQLRLDQEHFQKHSKQQRAEGSTARNPVSMGAGIIVDGACIHTSMKLLSYAETKIPDIAKKLDDLEYSCPSVIGDPVCHSCIYFSIAVKDTSSEGSFSVGFGEEADSQEAADGDHHGVRPNELERRLYELLEARQKERINELEAALEYTKHKLHEKEIEATWWKDSARLFSLQYPETSRLSSEHEKDTSQLSR</sequence>
<evidence type="ECO:0000313" key="2">
    <source>
        <dbReference type="Proteomes" id="UP000288805"/>
    </source>
</evidence>
<protein>
    <submittedName>
        <fullName evidence="1">Protein polar localization during asymmetric division and redistribution</fullName>
    </submittedName>
</protein>
<organism evidence="1 2">
    <name type="scientific">Vitis vinifera</name>
    <name type="common">Grape</name>
    <dbReference type="NCBI Taxonomy" id="29760"/>
    <lineage>
        <taxon>Eukaryota</taxon>
        <taxon>Viridiplantae</taxon>
        <taxon>Streptophyta</taxon>
        <taxon>Embryophyta</taxon>
        <taxon>Tracheophyta</taxon>
        <taxon>Spermatophyta</taxon>
        <taxon>Magnoliopsida</taxon>
        <taxon>eudicotyledons</taxon>
        <taxon>Gunneridae</taxon>
        <taxon>Pentapetalae</taxon>
        <taxon>rosids</taxon>
        <taxon>Vitales</taxon>
        <taxon>Vitaceae</taxon>
        <taxon>Viteae</taxon>
        <taxon>Vitis</taxon>
    </lineage>
</organism>
<dbReference type="PANTHER" id="PTHR33476:SF22">
    <property type="entry name" value="PROTEIN POLAR LOCALIZATION DURING ASYMMETRIC DIVISION AND REDISTRIBUTION"/>
    <property type="match status" value="1"/>
</dbReference>
<reference evidence="1 2" key="1">
    <citation type="journal article" date="2018" name="PLoS Genet.">
        <title>Population sequencing reveals clonal diversity and ancestral inbreeding in the grapevine cultivar Chardonnay.</title>
        <authorList>
            <person name="Roach M.J."/>
            <person name="Johnson D.L."/>
            <person name="Bohlmann J."/>
            <person name="van Vuuren H.J."/>
            <person name="Jones S.J."/>
            <person name="Pretorius I.S."/>
            <person name="Schmidt S.A."/>
            <person name="Borneman A.R."/>
        </authorList>
    </citation>
    <scope>NUCLEOTIDE SEQUENCE [LARGE SCALE GENOMIC DNA]</scope>
    <source>
        <strain evidence="2">cv. Chardonnay</strain>
        <tissue evidence="1">Leaf</tissue>
    </source>
</reference>
<accession>A0A438KET6</accession>
<proteinExistence type="predicted"/>
<dbReference type="AlphaFoldDB" id="A0A438KET6"/>